<proteinExistence type="predicted"/>
<gene>
    <name evidence="1" type="ORF">WN51_05844</name>
</gene>
<evidence type="ECO:0000313" key="1">
    <source>
        <dbReference type="EMBL" id="KOX77956.1"/>
    </source>
</evidence>
<name>A0A0M9A7C3_9HYME</name>
<evidence type="ECO:0000313" key="2">
    <source>
        <dbReference type="Proteomes" id="UP000053105"/>
    </source>
</evidence>
<accession>A0A0M9A7C3</accession>
<protein>
    <submittedName>
        <fullName evidence="1">Uncharacterized protein</fullName>
    </submittedName>
</protein>
<dbReference type="Proteomes" id="UP000053105">
    <property type="component" value="Unassembled WGS sequence"/>
</dbReference>
<reference evidence="1 2" key="1">
    <citation type="submission" date="2015-07" db="EMBL/GenBank/DDBJ databases">
        <title>The genome of Melipona quadrifasciata.</title>
        <authorList>
            <person name="Pan H."/>
            <person name="Kapheim K."/>
        </authorList>
    </citation>
    <scope>NUCLEOTIDE SEQUENCE [LARGE SCALE GENOMIC DNA]</scope>
    <source>
        <strain evidence="1">0111107301</strain>
        <tissue evidence="1">Whole body</tissue>
    </source>
</reference>
<keyword evidence="2" id="KW-1185">Reference proteome</keyword>
<dbReference type="AlphaFoldDB" id="A0A0M9A7C3"/>
<organism evidence="1 2">
    <name type="scientific">Melipona quadrifasciata</name>
    <dbReference type="NCBI Taxonomy" id="166423"/>
    <lineage>
        <taxon>Eukaryota</taxon>
        <taxon>Metazoa</taxon>
        <taxon>Ecdysozoa</taxon>
        <taxon>Arthropoda</taxon>
        <taxon>Hexapoda</taxon>
        <taxon>Insecta</taxon>
        <taxon>Pterygota</taxon>
        <taxon>Neoptera</taxon>
        <taxon>Endopterygota</taxon>
        <taxon>Hymenoptera</taxon>
        <taxon>Apocrita</taxon>
        <taxon>Aculeata</taxon>
        <taxon>Apoidea</taxon>
        <taxon>Anthophila</taxon>
        <taxon>Apidae</taxon>
        <taxon>Melipona</taxon>
    </lineage>
</organism>
<sequence>MQIQQYKANAGGNAENRDSSGATLVQQKLAIVADNYNVRRFVHFNMDGLVLIRTREYGRREVAVFLKICDIHLEAINHPPVAQFRGNGTASNETLFGGVTGGPISPLKCPVEWRSIVEPDCNVVVAPYKCPSQEKKPVAGGNCKKYCVSDILSISAVLTFTIRSILMRTFTSQDRKIYYII</sequence>
<dbReference type="EMBL" id="KQ435727">
    <property type="protein sequence ID" value="KOX77956.1"/>
    <property type="molecule type" value="Genomic_DNA"/>
</dbReference>